<dbReference type="Pfam" id="PF08888">
    <property type="entry name" value="HopJ"/>
    <property type="match status" value="1"/>
</dbReference>
<dbReference type="InterPro" id="IPR014984">
    <property type="entry name" value="HopJ"/>
</dbReference>
<protein>
    <submittedName>
        <fullName evidence="1">HopJ type III effector protein</fullName>
    </submittedName>
</protein>
<accession>A0A7V7GQM9</accession>
<dbReference type="AlphaFoldDB" id="A0A7V7GQM9"/>
<dbReference type="OrthoDB" id="9790826at2"/>
<comment type="caution">
    <text evidence="1">The sequence shown here is derived from an EMBL/GenBank/DDBJ whole genome shotgun (WGS) entry which is preliminary data.</text>
</comment>
<organism evidence="1 2">
    <name type="scientific">Halopseudomonas laoshanensis</name>
    <dbReference type="NCBI Taxonomy" id="2268758"/>
    <lineage>
        <taxon>Bacteria</taxon>
        <taxon>Pseudomonadati</taxon>
        <taxon>Pseudomonadota</taxon>
        <taxon>Gammaproteobacteria</taxon>
        <taxon>Pseudomonadales</taxon>
        <taxon>Pseudomonadaceae</taxon>
        <taxon>Halopseudomonas</taxon>
    </lineage>
</organism>
<name>A0A7V7GQM9_9GAMM</name>
<evidence type="ECO:0000313" key="1">
    <source>
        <dbReference type="EMBL" id="KAA0692438.1"/>
    </source>
</evidence>
<dbReference type="Gene3D" id="3.20.160.10">
    <property type="entry name" value="vpa0580 domain like"/>
    <property type="match status" value="1"/>
</dbReference>
<dbReference type="InterPro" id="IPR038604">
    <property type="entry name" value="HopJ_sf"/>
</dbReference>
<keyword evidence="2" id="KW-1185">Reference proteome</keyword>
<gene>
    <name evidence="1" type="ORF">DT594_15895</name>
</gene>
<sequence length="112" mass="12500">MMTADQLRARLGTDEHRFADTLAFIAEHYHYQPSAFTNGPVHNDAEQNQGSCKVLAMAKDQQLSDQQALQCFAEHYQAVLNTPDGEDHANIRALMLHGQAGVSFATFPLTRR</sequence>
<reference evidence="1 2" key="1">
    <citation type="submission" date="2018-07" db="EMBL/GenBank/DDBJ databases">
        <title>Pseudomonas laoshanensis sp. nov., isolated from soil.</title>
        <authorList>
            <person name="Sun J."/>
            <person name="Yu L."/>
            <person name="Wang M."/>
            <person name="Zhang C."/>
        </authorList>
    </citation>
    <scope>NUCLEOTIDE SEQUENCE [LARGE SCALE GENOMIC DNA]</scope>
    <source>
        <strain evidence="1 2">Y22</strain>
    </source>
</reference>
<dbReference type="Proteomes" id="UP000463138">
    <property type="component" value="Unassembled WGS sequence"/>
</dbReference>
<proteinExistence type="predicted"/>
<dbReference type="EMBL" id="QOVF01000006">
    <property type="protein sequence ID" value="KAA0692438.1"/>
    <property type="molecule type" value="Genomic_DNA"/>
</dbReference>
<evidence type="ECO:0000313" key="2">
    <source>
        <dbReference type="Proteomes" id="UP000463138"/>
    </source>
</evidence>